<dbReference type="GO" id="GO:0071897">
    <property type="term" value="P:DNA biosynthetic process"/>
    <property type="evidence" value="ECO:0007669"/>
    <property type="project" value="UniProtKB-ARBA"/>
</dbReference>
<dbReference type="Gene3D" id="3.30.70.270">
    <property type="match status" value="1"/>
</dbReference>
<evidence type="ECO:0000259" key="3">
    <source>
        <dbReference type="Pfam" id="PF08719"/>
    </source>
</evidence>
<feature type="domain" description="NADAR" evidence="3">
    <location>
        <begin position="1240"/>
        <end position="1373"/>
    </location>
</feature>
<dbReference type="Pfam" id="PF00078">
    <property type="entry name" value="RVT_1"/>
    <property type="match status" value="1"/>
</dbReference>
<dbReference type="Gene3D" id="3.90.70.80">
    <property type="match status" value="1"/>
</dbReference>
<dbReference type="InterPro" id="IPR038765">
    <property type="entry name" value="Papain-like_cys_pep_sf"/>
</dbReference>
<dbReference type="InterPro" id="IPR043502">
    <property type="entry name" value="DNA/RNA_pol_sf"/>
</dbReference>
<dbReference type="SUPFAM" id="SSF56672">
    <property type="entry name" value="DNA/RNA polymerases"/>
    <property type="match status" value="1"/>
</dbReference>
<proteinExistence type="predicted"/>
<reference evidence="4" key="2">
    <citation type="journal article" date="2023" name="BMC Genomics">
        <title>Pest status, molecular evolution, and epigenetic factors derived from the genome assembly of Frankliniella fusca, a thysanopteran phytovirus vector.</title>
        <authorList>
            <person name="Catto M.A."/>
            <person name="Labadie P.E."/>
            <person name="Jacobson A.L."/>
            <person name="Kennedy G.G."/>
            <person name="Srinivasan R."/>
            <person name="Hunt B.G."/>
        </authorList>
    </citation>
    <scope>NUCLEOTIDE SEQUENCE</scope>
    <source>
        <strain evidence="4">PL_HMW_Pooled</strain>
    </source>
</reference>
<name>A0AAE1LUR0_9NEOP</name>
<gene>
    <name evidence="4" type="ORF">KUF71_006537</name>
</gene>
<dbReference type="Gene3D" id="2.40.70.10">
    <property type="entry name" value="Acid Proteases"/>
    <property type="match status" value="1"/>
</dbReference>
<feature type="domain" description="Reverse transcriptase" evidence="2">
    <location>
        <begin position="1061"/>
        <end position="1146"/>
    </location>
</feature>
<feature type="region of interest" description="Disordered" evidence="1">
    <location>
        <begin position="447"/>
        <end position="484"/>
    </location>
</feature>
<dbReference type="InterPro" id="IPR043128">
    <property type="entry name" value="Rev_trsase/Diguanyl_cyclase"/>
</dbReference>
<sequence length="1824" mass="203575">MPEVALNAFLTAENDKPAFVIVNPENWDARDAACIAEQVTEEIETFPLSLIPKDFDSSKYQDFNFREFVCSTELKADPLPAVRVLATEEELAAYQFINCKISIGKLFGWVNGSLKNSVSKKSVTQTVAQIFLRVAGRISECIKKDKEEKKARDRVAREEEVRKLREELELVKEKLRVKMTSPPPPPPVVPWTLQPGIPCFDENSVAEWFSTVKTTYAEYAVPEEKLHLYVQNVLPPYARSAHMELRDKPWKEYVEEMVKRFQPDNSMGAVLDNISKMKRKETESYRAFVNRVSGVAKRALVAGYIRDNWHRFKDFLPGADKENYYKLHKETSEMATAVEAQAAAEFFGIGIRIRTDRGETVIQCAGKPEMYVAMEHVGSFDSGHYNPLIPREIFDVLYSGSTSAGVEKYHDVSKKGFNPSPNGSDGHVRNAALGADVTPAVAARRVVGPTGNDRPRQPAGAGNLKPVTVGSRPEVPQREKKTLQFGSSRKGIENSDVKGSDGVAKMASTMVMSSETHDNHTRQVANDGVRREMVQNSHALAGLQKTVACKHASGCSDVFICACCYEPADLEKITNINWDHPIKISALESCFPMKVKVSGRNLVGLIDENAECSVIAPLPWLKDERVQIMRGEINVENKIVPVEGIFNPLIQISKEIKTSIPVVVGELPENISIILGKNFLSKLQSSYAAGSDTYSFKLDGYLTVKGRAKLPSEAEWEILKVSEGNIGKLFKIHVAIDTLTLSAVLDLGAVRSVLNTKYCTDRGSLQPVKIKLRTANDSFLPVDGIYNPIIKIGDGKVQHPLVCAALPHDIPLLLGNDFLQKYKANISWEDESITLKIDGKIIRAERIKSPHEINEISDYGTKMVNCVNSKSENEHYAALRCTKSITIQPNHCEMVEGQFEKCVLPAVLSPCAVDGNLEVSSVECLLLDDTTVPVFNCSDEAIVLPPGVIIGHVIPENQNIEPSRLTETNMAELRYAVKNKLIHLDTEKNIESENCNVVSEDKVEPIPSLDGADLSEFQKERVRMLCRKFPEVFSLGMRACAPVPNYVAHLERTHQGFTFEGRSLRWTRLPQGLAVSPPESLMALSKIMRGLEIRYYVDDLILGAKDFDSLLSLLEKLLERLRDSNLCVDPKKATLFRKELPIVGLIVKAGEYVKPNPERLDPPKDSDGMVEIPDSLITKLNDSLVSSVTEMGKERLEPDHSKINKALQNVALSCLPEPVINVNPLAEKIDLSPITSFRGKYYFLSNFYPVTIFYDNRDWPSVEHAFQAAKTENEFEKLEIKNADTALEAKRLGNLVSLRRDWNNVRVRIMIDLLCNKFVDCSDAERKLLETGERKLIEENLWHDDFWGVCVCSKHQGRYGRNVLGQLLCLLRDFKKDFGQLNPNVDDREEMVLVVTRSKAIEQGIRIAPISVQQAALRNIDPKASKQTEPKCSRSSEDDGVADDHSGGNEQGCVTSEAMQQGDLAASEDEKSDSRLIAAEVSKQAEAEMLGWRDEGLLNSERTIKHFSDDYYFLSTYSPSPFSVNGRKYLSVQDALDTNGFHFSKGELAYVSNQKNANSTLEKIRENLKKAALGTAVEFLRVCLAAKFSENPELKQKLIDTKGATLVYLNKCCQNVLGVCACTCCDEDKDIQPLNVLGVELMSLRSNFCREVELLNKSNAMEYVPALLKFIEYQRSDPDLAKIINTFDANGMPTAATERYNGVPKFRLKNRLLVTNTKTPRSVLPSVLVPVVLNQFHTIIGHLGQDLMSLAIHTKALIEGLQEFFSLHGQPHTVSLDAGPQSKSKEFLEYARKNGFRVISAASSAHWSVGDERVPFTNQYNGKL</sequence>
<reference evidence="4" key="1">
    <citation type="submission" date="2021-07" db="EMBL/GenBank/DDBJ databases">
        <authorList>
            <person name="Catto M.A."/>
            <person name="Jacobson A."/>
            <person name="Kennedy G."/>
            <person name="Labadie P."/>
            <person name="Hunt B.G."/>
            <person name="Srinivasan R."/>
        </authorList>
    </citation>
    <scope>NUCLEOTIDE SEQUENCE</scope>
    <source>
        <strain evidence="4">PL_HMW_Pooled</strain>
        <tissue evidence="4">Head</tissue>
    </source>
</reference>
<dbReference type="SUPFAM" id="SSF143990">
    <property type="entry name" value="YbiA-like"/>
    <property type="match status" value="2"/>
</dbReference>
<dbReference type="PANTHER" id="PTHR33064:SF37">
    <property type="entry name" value="RIBONUCLEASE H"/>
    <property type="match status" value="1"/>
</dbReference>
<evidence type="ECO:0000259" key="2">
    <source>
        <dbReference type="Pfam" id="PF00078"/>
    </source>
</evidence>
<dbReference type="SUPFAM" id="SSF50630">
    <property type="entry name" value="Acid proteases"/>
    <property type="match status" value="1"/>
</dbReference>
<protein>
    <submittedName>
        <fullName evidence="4">Riboflavin biosynthesis protein VVA0006</fullName>
    </submittedName>
</protein>
<dbReference type="Pfam" id="PF08719">
    <property type="entry name" value="NADAR"/>
    <property type="match status" value="1"/>
</dbReference>
<dbReference type="Proteomes" id="UP001219518">
    <property type="component" value="Unassembled WGS sequence"/>
</dbReference>
<dbReference type="SUPFAM" id="SSF54001">
    <property type="entry name" value="Cysteine proteinases"/>
    <property type="match status" value="1"/>
</dbReference>
<dbReference type="EMBL" id="JAHWGI010001426">
    <property type="protein sequence ID" value="KAK3931519.1"/>
    <property type="molecule type" value="Genomic_DNA"/>
</dbReference>
<accession>A0AAE1LUR0</accession>
<dbReference type="InterPro" id="IPR051320">
    <property type="entry name" value="Viral_Replic_Matur_Polypro"/>
</dbReference>
<comment type="caution">
    <text evidence="4">The sequence shown here is derived from an EMBL/GenBank/DDBJ whole genome shotgun (WGS) entry which is preliminary data.</text>
</comment>
<feature type="compositionally biased region" description="Basic and acidic residues" evidence="1">
    <location>
        <begin position="1420"/>
        <end position="1447"/>
    </location>
</feature>
<keyword evidence="5" id="KW-1185">Reference proteome</keyword>
<dbReference type="InterPro" id="IPR021109">
    <property type="entry name" value="Peptidase_aspartic_dom_sf"/>
</dbReference>
<evidence type="ECO:0000313" key="4">
    <source>
        <dbReference type="EMBL" id="KAK3931519.1"/>
    </source>
</evidence>
<dbReference type="CDD" id="cd15457">
    <property type="entry name" value="NADAR"/>
    <property type="match status" value="2"/>
</dbReference>
<dbReference type="Gene3D" id="1.10.357.40">
    <property type="entry name" value="YbiA-like"/>
    <property type="match status" value="2"/>
</dbReference>
<dbReference type="InterPro" id="IPR000477">
    <property type="entry name" value="RT_dom"/>
</dbReference>
<evidence type="ECO:0000256" key="1">
    <source>
        <dbReference type="SAM" id="MobiDB-lite"/>
    </source>
</evidence>
<dbReference type="PANTHER" id="PTHR33064">
    <property type="entry name" value="POL PROTEIN"/>
    <property type="match status" value="1"/>
</dbReference>
<dbReference type="InterPro" id="IPR012816">
    <property type="entry name" value="NADAR"/>
</dbReference>
<evidence type="ECO:0000313" key="5">
    <source>
        <dbReference type="Proteomes" id="UP001219518"/>
    </source>
</evidence>
<organism evidence="4 5">
    <name type="scientific">Frankliniella fusca</name>
    <dbReference type="NCBI Taxonomy" id="407009"/>
    <lineage>
        <taxon>Eukaryota</taxon>
        <taxon>Metazoa</taxon>
        <taxon>Ecdysozoa</taxon>
        <taxon>Arthropoda</taxon>
        <taxon>Hexapoda</taxon>
        <taxon>Insecta</taxon>
        <taxon>Pterygota</taxon>
        <taxon>Neoptera</taxon>
        <taxon>Paraneoptera</taxon>
        <taxon>Thysanoptera</taxon>
        <taxon>Terebrantia</taxon>
        <taxon>Thripoidea</taxon>
        <taxon>Thripidae</taxon>
        <taxon>Frankliniella</taxon>
    </lineage>
</organism>
<dbReference type="InterPro" id="IPR037238">
    <property type="entry name" value="YbiA-like_sf"/>
</dbReference>
<feature type="region of interest" description="Disordered" evidence="1">
    <location>
        <begin position="1419"/>
        <end position="1453"/>
    </location>
</feature>